<dbReference type="Proteomes" id="UP000829364">
    <property type="component" value="Chromosome 2"/>
</dbReference>
<proteinExistence type="predicted"/>
<keyword evidence="1" id="KW-1133">Transmembrane helix</keyword>
<dbReference type="AlphaFoldDB" id="A0A9Q8Q8T5"/>
<keyword evidence="3" id="KW-1185">Reference proteome</keyword>
<evidence type="ECO:0000256" key="1">
    <source>
        <dbReference type="SAM" id="Phobius"/>
    </source>
</evidence>
<dbReference type="EMBL" id="CP086355">
    <property type="protein sequence ID" value="UNI16014.1"/>
    <property type="molecule type" value="Genomic_DNA"/>
</dbReference>
<evidence type="ECO:0000313" key="2">
    <source>
        <dbReference type="EMBL" id="UNI16014.1"/>
    </source>
</evidence>
<evidence type="ECO:0000313" key="3">
    <source>
        <dbReference type="Proteomes" id="UP000829364"/>
    </source>
</evidence>
<name>A0A9Q8Q8T5_9HYPO</name>
<gene>
    <name evidence="2" type="ORF">JDV02_002491</name>
</gene>
<feature type="transmembrane region" description="Helical" evidence="1">
    <location>
        <begin position="36"/>
        <end position="61"/>
    </location>
</feature>
<dbReference type="OrthoDB" id="4243at2759"/>
<organism evidence="2 3">
    <name type="scientific">Purpureocillium takamizusanense</name>
    <dbReference type="NCBI Taxonomy" id="2060973"/>
    <lineage>
        <taxon>Eukaryota</taxon>
        <taxon>Fungi</taxon>
        <taxon>Dikarya</taxon>
        <taxon>Ascomycota</taxon>
        <taxon>Pezizomycotina</taxon>
        <taxon>Sordariomycetes</taxon>
        <taxon>Hypocreomycetidae</taxon>
        <taxon>Hypocreales</taxon>
        <taxon>Ophiocordycipitaceae</taxon>
        <taxon>Purpureocillium</taxon>
    </lineage>
</organism>
<dbReference type="RefSeq" id="XP_047839495.1">
    <property type="nucleotide sequence ID" value="XM_047983523.1"/>
</dbReference>
<dbReference type="KEGG" id="ptkz:JDV02_002491"/>
<reference evidence="2" key="1">
    <citation type="submission" date="2021-11" db="EMBL/GenBank/DDBJ databases">
        <title>Purpureocillium_takamizusanense_genome.</title>
        <authorList>
            <person name="Nguyen N.-H."/>
        </authorList>
    </citation>
    <scope>NUCLEOTIDE SEQUENCE</scope>
    <source>
        <strain evidence="2">PT3</strain>
    </source>
</reference>
<keyword evidence="1" id="KW-0812">Transmembrane</keyword>
<protein>
    <submittedName>
        <fullName evidence="2">Uncharacterized protein</fullName>
    </submittedName>
</protein>
<feature type="transmembrane region" description="Helical" evidence="1">
    <location>
        <begin position="12"/>
        <end position="30"/>
    </location>
</feature>
<sequence length="95" mass="9931">MSTHGQVQTTHLATVTGAFVLWAGGVLLALETGQDAVLMALGVALPGTTLVMMVLVLALTVRERGRDPGLPAPVQHKCTVGDIAALLKYLEGRKL</sequence>
<accession>A0A9Q8Q8T5</accession>
<dbReference type="GeneID" id="72064452"/>
<keyword evidence="1" id="KW-0472">Membrane</keyword>